<reference evidence="3" key="1">
    <citation type="submission" date="2022-04" db="EMBL/GenBank/DDBJ databases">
        <title>Consumption of N2O by Flavobacterium azooxidireducens sp. nov. isolated from Decomposing Leaf Litter of Phragmites australis (Cav.).</title>
        <authorList>
            <person name="Behrendt U."/>
            <person name="Spanner T."/>
            <person name="Augustin J."/>
            <person name="Horn M.A."/>
            <person name="Kolb S."/>
            <person name="Ulrich A."/>
        </authorList>
    </citation>
    <scope>NUCLEOTIDE SEQUENCE</scope>
    <source>
        <strain evidence="3">IGB 4-14</strain>
    </source>
</reference>
<keyword evidence="1" id="KW-0732">Signal</keyword>
<dbReference type="Pfam" id="PF18962">
    <property type="entry name" value="Por_Secre_tail"/>
    <property type="match status" value="1"/>
</dbReference>
<evidence type="ECO:0000313" key="4">
    <source>
        <dbReference type="Proteomes" id="UP000830583"/>
    </source>
</evidence>
<dbReference type="InterPro" id="IPR026444">
    <property type="entry name" value="Secre_tail"/>
</dbReference>
<evidence type="ECO:0000259" key="2">
    <source>
        <dbReference type="Pfam" id="PF18962"/>
    </source>
</evidence>
<organism evidence="3 4">
    <name type="scientific">Flavobacterium azooxidireducens</name>
    <dbReference type="NCBI Taxonomy" id="1871076"/>
    <lineage>
        <taxon>Bacteria</taxon>
        <taxon>Pseudomonadati</taxon>
        <taxon>Bacteroidota</taxon>
        <taxon>Flavobacteriia</taxon>
        <taxon>Flavobacteriales</taxon>
        <taxon>Flavobacteriaceae</taxon>
        <taxon>Flavobacterium</taxon>
    </lineage>
</organism>
<accession>A0ABY4KHR1</accession>
<feature type="domain" description="Secretion system C-terminal sorting" evidence="2">
    <location>
        <begin position="72"/>
        <end position="141"/>
    </location>
</feature>
<keyword evidence="4" id="KW-1185">Reference proteome</keyword>
<dbReference type="NCBIfam" id="TIGR04183">
    <property type="entry name" value="Por_Secre_tail"/>
    <property type="match status" value="1"/>
</dbReference>
<dbReference type="EMBL" id="CP096205">
    <property type="protein sequence ID" value="UPQ80326.1"/>
    <property type="molecule type" value="Genomic_DNA"/>
</dbReference>
<protein>
    <submittedName>
        <fullName evidence="3">T9SS type A sorting domain-containing protein</fullName>
    </submittedName>
</protein>
<proteinExistence type="predicted"/>
<gene>
    <name evidence="3" type="ORF">M0M57_05680</name>
</gene>
<sequence length="148" mass="17195">MKKFLLTFFCFYGLVSSAQKIRFEYDAAGNQILRTWCPSCDSRMNNNQVKDITEIEDSDLQKFFPEDVISYYPNPVKEELYLKWDLKNNTTVSSIEVFSLNGQLIKTIKENLSQNTQLISFLDFPVGVYFISLNYSNGEQKSIKIVKN</sequence>
<evidence type="ECO:0000313" key="3">
    <source>
        <dbReference type="EMBL" id="UPQ80326.1"/>
    </source>
</evidence>
<evidence type="ECO:0000256" key="1">
    <source>
        <dbReference type="ARBA" id="ARBA00022729"/>
    </source>
</evidence>
<dbReference type="Proteomes" id="UP000830583">
    <property type="component" value="Chromosome"/>
</dbReference>
<name>A0ABY4KHR1_9FLAO</name>
<dbReference type="RefSeq" id="WP_248436181.1">
    <property type="nucleotide sequence ID" value="NZ_CP096205.1"/>
</dbReference>